<proteinExistence type="predicted"/>
<keyword evidence="2" id="KW-1185">Reference proteome</keyword>
<dbReference type="EMBL" id="QMIE01000002">
    <property type="protein sequence ID" value="TVM19176.1"/>
    <property type="molecule type" value="Genomic_DNA"/>
</dbReference>
<accession>A0A7M3MHK9</accession>
<evidence type="ECO:0000313" key="2">
    <source>
        <dbReference type="Proteomes" id="UP000448292"/>
    </source>
</evidence>
<dbReference type="AlphaFoldDB" id="A0A7M3MHK9"/>
<evidence type="ECO:0008006" key="3">
    <source>
        <dbReference type="Google" id="ProtNLM"/>
    </source>
</evidence>
<sequence>MELAIILFICFFSLHFFLRRAKKADPEKALEDTPKRNATFQVPNMDAFLTRLTKHAELEDYTLEIDRRNLGQMVFGEAPDAMSFGFFYPVTWNQQQGGNATLTVGITPRAMKSEFMVKRKFEKFTAVVERCLQEA</sequence>
<dbReference type="RefSeq" id="WP_144301535.1">
    <property type="nucleotide sequence ID" value="NZ_QMIE01000002.1"/>
</dbReference>
<reference evidence="1 2" key="1">
    <citation type="submission" date="2018-06" db="EMBL/GenBank/DDBJ databases">
        <title>Complete genome of Desulfovibrio indonesiensis P37SLT.</title>
        <authorList>
            <person name="Crispim J.S."/>
            <person name="Vidigal P.M.P."/>
            <person name="Silva L.C.F."/>
            <person name="Laguardia C.N."/>
            <person name="Araujo L.C."/>
            <person name="Dias R.S."/>
            <person name="Sousa M.P."/>
            <person name="Paula S.O."/>
            <person name="Silva C."/>
        </authorList>
    </citation>
    <scope>NUCLEOTIDE SEQUENCE [LARGE SCALE GENOMIC DNA]</scope>
    <source>
        <strain evidence="1 2">P37SLT</strain>
    </source>
</reference>
<dbReference type="OrthoDB" id="9843984at2"/>
<dbReference type="Proteomes" id="UP000448292">
    <property type="component" value="Unassembled WGS sequence"/>
</dbReference>
<comment type="caution">
    <text evidence="1">The sequence shown here is derived from an EMBL/GenBank/DDBJ whole genome shotgun (WGS) entry which is preliminary data.</text>
</comment>
<name>A0A7M3MHK9_9BACT</name>
<evidence type="ECO:0000313" key="1">
    <source>
        <dbReference type="EMBL" id="TVM19176.1"/>
    </source>
</evidence>
<organism evidence="1 2">
    <name type="scientific">Oceanidesulfovibrio indonesiensis</name>
    <dbReference type="NCBI Taxonomy" id="54767"/>
    <lineage>
        <taxon>Bacteria</taxon>
        <taxon>Pseudomonadati</taxon>
        <taxon>Thermodesulfobacteriota</taxon>
        <taxon>Desulfovibrionia</taxon>
        <taxon>Desulfovibrionales</taxon>
        <taxon>Desulfovibrionaceae</taxon>
        <taxon>Oceanidesulfovibrio</taxon>
    </lineage>
</organism>
<protein>
    <recommendedName>
        <fullName evidence="3">DUF1499 domain-containing protein</fullName>
    </recommendedName>
</protein>
<gene>
    <name evidence="1" type="ORF">DPQ33_02115</name>
</gene>